<dbReference type="InterPro" id="IPR001810">
    <property type="entry name" value="F-box_dom"/>
</dbReference>
<evidence type="ECO:0000313" key="4">
    <source>
        <dbReference type="Proteomes" id="UP000811609"/>
    </source>
</evidence>
<dbReference type="Pfam" id="PF00646">
    <property type="entry name" value="F-box"/>
    <property type="match status" value="1"/>
</dbReference>
<dbReference type="PANTHER" id="PTHR31672:SF13">
    <property type="entry name" value="F-BOX PROTEIN CPR30-LIKE"/>
    <property type="match status" value="1"/>
</dbReference>
<comment type="caution">
    <text evidence="2">The sequence shown here is derived from an EMBL/GenBank/DDBJ whole genome shotgun (WGS) entry which is preliminary data.</text>
</comment>
<gene>
    <name evidence="2" type="ORF">CIPAW_09G103100</name>
    <name evidence="3" type="ORF">I3842_09G100900</name>
</gene>
<reference evidence="2" key="1">
    <citation type="submission" date="2020-12" db="EMBL/GenBank/DDBJ databases">
        <title>WGS assembly of Carya illinoinensis cv. Pawnee.</title>
        <authorList>
            <person name="Platts A."/>
            <person name="Shu S."/>
            <person name="Wright S."/>
            <person name="Barry K."/>
            <person name="Edger P."/>
            <person name="Pires J.C."/>
            <person name="Schmutz J."/>
        </authorList>
    </citation>
    <scope>NUCLEOTIDE SEQUENCE</scope>
    <source>
        <tissue evidence="2">Leaf</tissue>
    </source>
</reference>
<feature type="domain" description="F-box" evidence="1">
    <location>
        <begin position="2"/>
        <end position="49"/>
    </location>
</feature>
<dbReference type="SMART" id="SM00256">
    <property type="entry name" value="FBOX"/>
    <property type="match status" value="1"/>
</dbReference>
<evidence type="ECO:0000313" key="3">
    <source>
        <dbReference type="EMBL" id="KAG6695502.1"/>
    </source>
</evidence>
<dbReference type="EMBL" id="CM031833">
    <property type="protein sequence ID" value="KAG6695502.1"/>
    <property type="molecule type" value="Genomic_DNA"/>
</dbReference>
<dbReference type="PROSITE" id="PS50181">
    <property type="entry name" value="FBOX"/>
    <property type="match status" value="1"/>
</dbReference>
<protein>
    <recommendedName>
        <fullName evidence="1">F-box domain-containing protein</fullName>
    </recommendedName>
</protein>
<accession>A0A8T1PJ92</accession>
<dbReference type="NCBIfam" id="TIGR01640">
    <property type="entry name" value="F_box_assoc_1"/>
    <property type="match status" value="1"/>
</dbReference>
<proteinExistence type="predicted"/>
<dbReference type="CDD" id="cd22157">
    <property type="entry name" value="F-box_AtFBW1-like"/>
    <property type="match status" value="1"/>
</dbReference>
<name>A0A8T1PJ92_CARIL</name>
<keyword evidence="4" id="KW-1185">Reference proteome</keyword>
<reference evidence="3" key="2">
    <citation type="submission" date="2021-01" db="EMBL/GenBank/DDBJ databases">
        <authorList>
            <person name="Lovell J.T."/>
            <person name="Bentley N."/>
            <person name="Bhattarai G."/>
            <person name="Jenkins J.W."/>
            <person name="Sreedasyam A."/>
            <person name="Alarcon Y."/>
            <person name="Bock C."/>
            <person name="Boston L."/>
            <person name="Carlson J."/>
            <person name="Cervantes K."/>
            <person name="Clermont K."/>
            <person name="Krom N."/>
            <person name="Kubenka K."/>
            <person name="Mamidi S."/>
            <person name="Mattison C."/>
            <person name="Monteros M."/>
            <person name="Pisani C."/>
            <person name="Plott C."/>
            <person name="Rajasekar S."/>
            <person name="Rhein H.S."/>
            <person name="Rohla C."/>
            <person name="Song M."/>
            <person name="Hilaire R.S."/>
            <person name="Shu S."/>
            <person name="Wells L."/>
            <person name="Wang X."/>
            <person name="Webber J."/>
            <person name="Heerema R.J."/>
            <person name="Klein P."/>
            <person name="Conner P."/>
            <person name="Grauke L."/>
            <person name="Grimwood J."/>
            <person name="Schmutz J."/>
            <person name="Randall J.J."/>
        </authorList>
    </citation>
    <scope>NUCLEOTIDE SEQUENCE</scope>
    <source>
        <tissue evidence="3">Leaf</tissue>
    </source>
</reference>
<sequence length="405" mass="46862">MSKLNRDFPSDVITDILCQLPVKTLLRFRCVSKRWRSQIDSPDFVQLHLGRSLATKSNLSLILKKWYLYSADFDSLHTANELYPPLNVIWGLTEVFGSCNGLLALCNSEEDMALWNPSTRKYQRLPVMLVEPPSGDVRPRRFTFYGFGRDPISDDYKVVRMVQFVSQDGDDGFFSSELKVYSLKTNSWRGIKDFPYYLRFMFQLGYLLFYRRGYGVLAGGALHWVLPRGFGWDCQIVAFDLGVEEFRIVPQPDNVDQGFEMDLAVVEGCLCLLCNYENDYVDVWVMKEYGLKESWTKLFTVSQSTLNRAFGHVMPLAYSKSREKVLLEVDRDKLFWYDFRRRRAKRVRIEGAPNSFSSDIYVGSLVPLGVGGVDREALKLPQEERKKSNSKHMDKFLSKGFKLTL</sequence>
<dbReference type="Proteomes" id="UP000811246">
    <property type="component" value="Chromosome 9"/>
</dbReference>
<dbReference type="InterPro" id="IPR013187">
    <property type="entry name" value="F-box-assoc_dom_typ3"/>
</dbReference>
<dbReference type="Proteomes" id="UP000811609">
    <property type="component" value="Chromosome 9"/>
</dbReference>
<dbReference type="AlphaFoldDB" id="A0A8T1PJ92"/>
<dbReference type="InterPro" id="IPR017451">
    <property type="entry name" value="F-box-assoc_interact_dom"/>
</dbReference>
<dbReference type="EMBL" id="CM031817">
    <property type="protein sequence ID" value="KAG6641864.1"/>
    <property type="molecule type" value="Genomic_DNA"/>
</dbReference>
<dbReference type="InterPro" id="IPR050796">
    <property type="entry name" value="SCF_F-box_component"/>
</dbReference>
<evidence type="ECO:0000313" key="2">
    <source>
        <dbReference type="EMBL" id="KAG6641864.1"/>
    </source>
</evidence>
<dbReference type="Pfam" id="PF08268">
    <property type="entry name" value="FBA_3"/>
    <property type="match status" value="1"/>
</dbReference>
<evidence type="ECO:0000259" key="1">
    <source>
        <dbReference type="PROSITE" id="PS50181"/>
    </source>
</evidence>
<dbReference type="PANTHER" id="PTHR31672">
    <property type="entry name" value="BNACNNG10540D PROTEIN"/>
    <property type="match status" value="1"/>
</dbReference>
<organism evidence="2 4">
    <name type="scientific">Carya illinoinensis</name>
    <name type="common">Pecan</name>
    <dbReference type="NCBI Taxonomy" id="32201"/>
    <lineage>
        <taxon>Eukaryota</taxon>
        <taxon>Viridiplantae</taxon>
        <taxon>Streptophyta</taxon>
        <taxon>Embryophyta</taxon>
        <taxon>Tracheophyta</taxon>
        <taxon>Spermatophyta</taxon>
        <taxon>Magnoliopsida</taxon>
        <taxon>eudicotyledons</taxon>
        <taxon>Gunneridae</taxon>
        <taxon>Pentapetalae</taxon>
        <taxon>rosids</taxon>
        <taxon>fabids</taxon>
        <taxon>Fagales</taxon>
        <taxon>Juglandaceae</taxon>
        <taxon>Carya</taxon>
    </lineage>
</organism>